<evidence type="ECO:0000313" key="2">
    <source>
        <dbReference type="Proteomes" id="UP000320300"/>
    </source>
</evidence>
<dbReference type="Proteomes" id="UP000320300">
    <property type="component" value="Unassembled WGS sequence"/>
</dbReference>
<name>A0A521FSQ4_9SPHI</name>
<gene>
    <name evidence="1" type="ORF">SAMN06265348_1201</name>
</gene>
<organism evidence="1 2">
    <name type="scientific">Pedobacter westerhofensis</name>
    <dbReference type="NCBI Taxonomy" id="425512"/>
    <lineage>
        <taxon>Bacteria</taxon>
        <taxon>Pseudomonadati</taxon>
        <taxon>Bacteroidota</taxon>
        <taxon>Sphingobacteriia</taxon>
        <taxon>Sphingobacteriales</taxon>
        <taxon>Sphingobacteriaceae</taxon>
        <taxon>Pedobacter</taxon>
    </lineage>
</organism>
<dbReference type="EMBL" id="FXTN01000020">
    <property type="protein sequence ID" value="SMO99114.1"/>
    <property type="molecule type" value="Genomic_DNA"/>
</dbReference>
<proteinExistence type="predicted"/>
<keyword evidence="2" id="KW-1185">Reference proteome</keyword>
<dbReference type="OrthoDB" id="1340340at2"/>
<protein>
    <submittedName>
        <fullName evidence="1">Uncharacterized protein</fullName>
    </submittedName>
</protein>
<sequence length="184" mass="21651">MFHEDAVELVLDDLELDSDVVTLKYLAMYRRILKWIMETGCEVEMKIVDMKPDSRQKVERWLDQLLFLGDMMMTCVTVYAEQGMIEDVGELYFDENDLYVFSRRHHYNMIFNHIIQESGNQYEKQVYDENGIEDLQSAIEKHLGVTYESQVRISAKVPPLFRVKLTPPLAAERSSGCSTKYYQR</sequence>
<dbReference type="AlphaFoldDB" id="A0A521FSQ4"/>
<evidence type="ECO:0000313" key="1">
    <source>
        <dbReference type="EMBL" id="SMO99114.1"/>
    </source>
</evidence>
<dbReference type="RefSeq" id="WP_142531205.1">
    <property type="nucleotide sequence ID" value="NZ_CBCSJO010000017.1"/>
</dbReference>
<accession>A0A521FSQ4</accession>
<reference evidence="1 2" key="1">
    <citation type="submission" date="2017-05" db="EMBL/GenBank/DDBJ databases">
        <authorList>
            <person name="Varghese N."/>
            <person name="Submissions S."/>
        </authorList>
    </citation>
    <scope>NUCLEOTIDE SEQUENCE [LARGE SCALE GENOMIC DNA]</scope>
    <source>
        <strain evidence="1 2">DSM 19036</strain>
    </source>
</reference>